<name>A0ABP8TG44_9ACTN</name>
<organism evidence="2 3">
    <name type="scientific">Actinoallomurus liliacearum</name>
    <dbReference type="NCBI Taxonomy" id="1080073"/>
    <lineage>
        <taxon>Bacteria</taxon>
        <taxon>Bacillati</taxon>
        <taxon>Actinomycetota</taxon>
        <taxon>Actinomycetes</taxon>
        <taxon>Streptosporangiales</taxon>
        <taxon>Thermomonosporaceae</taxon>
        <taxon>Actinoallomurus</taxon>
    </lineage>
</organism>
<gene>
    <name evidence="2" type="ORF">GCM10023195_17550</name>
</gene>
<reference evidence="3" key="1">
    <citation type="journal article" date="2019" name="Int. J. Syst. Evol. Microbiol.">
        <title>The Global Catalogue of Microorganisms (GCM) 10K type strain sequencing project: providing services to taxonomists for standard genome sequencing and annotation.</title>
        <authorList>
            <consortium name="The Broad Institute Genomics Platform"/>
            <consortium name="The Broad Institute Genome Sequencing Center for Infectious Disease"/>
            <person name="Wu L."/>
            <person name="Ma J."/>
        </authorList>
    </citation>
    <scope>NUCLEOTIDE SEQUENCE [LARGE SCALE GENOMIC DNA]</scope>
    <source>
        <strain evidence="3">JCM 17938</strain>
    </source>
</reference>
<keyword evidence="3" id="KW-1185">Reference proteome</keyword>
<dbReference type="EMBL" id="BAABHJ010000005">
    <property type="protein sequence ID" value="GAA4605083.1"/>
    <property type="molecule type" value="Genomic_DNA"/>
</dbReference>
<feature type="region of interest" description="Disordered" evidence="1">
    <location>
        <begin position="1"/>
        <end position="25"/>
    </location>
</feature>
<evidence type="ECO:0000256" key="1">
    <source>
        <dbReference type="SAM" id="MobiDB-lite"/>
    </source>
</evidence>
<accession>A0ABP8TG44</accession>
<dbReference type="Proteomes" id="UP001500212">
    <property type="component" value="Unassembled WGS sequence"/>
</dbReference>
<evidence type="ECO:0000313" key="2">
    <source>
        <dbReference type="EMBL" id="GAA4605083.1"/>
    </source>
</evidence>
<protein>
    <submittedName>
        <fullName evidence="2">Uncharacterized protein</fullName>
    </submittedName>
</protein>
<proteinExistence type="predicted"/>
<sequence>MSTERKHSEDVAEQPRDAAADAEQVAKTNQHLRALAAALTDHGFNVRVHADILDVTHPAASVRKVLQLVEPEGTGR</sequence>
<feature type="compositionally biased region" description="Basic and acidic residues" evidence="1">
    <location>
        <begin position="1"/>
        <end position="19"/>
    </location>
</feature>
<dbReference type="RefSeq" id="WP_345351159.1">
    <property type="nucleotide sequence ID" value="NZ_BAABHJ010000005.1"/>
</dbReference>
<evidence type="ECO:0000313" key="3">
    <source>
        <dbReference type="Proteomes" id="UP001500212"/>
    </source>
</evidence>
<comment type="caution">
    <text evidence="2">The sequence shown here is derived from an EMBL/GenBank/DDBJ whole genome shotgun (WGS) entry which is preliminary data.</text>
</comment>